<keyword evidence="1" id="KW-0808">Transferase</keyword>
<dbReference type="Gene3D" id="3.90.550.10">
    <property type="entry name" value="Spore Coat Polysaccharide Biosynthesis Protein SpsA, Chain A"/>
    <property type="match status" value="1"/>
</dbReference>
<evidence type="ECO:0000313" key="1">
    <source>
        <dbReference type="EMBL" id="EFI28638.1"/>
    </source>
</evidence>
<dbReference type="AlphaFoldDB" id="D6RJT1"/>
<dbReference type="VEuPathDB" id="FungiDB:CC1G_13664"/>
<name>D6RJT1_COPC7</name>
<dbReference type="InterPro" id="IPR050587">
    <property type="entry name" value="GNT1/Glycosyltrans_8"/>
</dbReference>
<dbReference type="InterPro" id="IPR029044">
    <property type="entry name" value="Nucleotide-diphossugar_trans"/>
</dbReference>
<dbReference type="EMBL" id="AACS02000001">
    <property type="protein sequence ID" value="EFI28638.1"/>
    <property type="molecule type" value="Genomic_DNA"/>
</dbReference>
<dbReference type="OrthoDB" id="2014201at2759"/>
<proteinExistence type="predicted"/>
<dbReference type="OMA" id="DWIAAAH"/>
<dbReference type="InterPro" id="IPR002495">
    <property type="entry name" value="Glyco_trans_8"/>
</dbReference>
<comment type="caution">
    <text evidence="1">The sequence shown here is derived from an EMBL/GenBank/DDBJ whole genome shotgun (WGS) entry which is preliminary data.</text>
</comment>
<accession>D6RJT1</accession>
<dbReference type="STRING" id="240176.D6RJT1"/>
<organism evidence="1 2">
    <name type="scientific">Coprinopsis cinerea (strain Okayama-7 / 130 / ATCC MYA-4618 / FGSC 9003)</name>
    <name type="common">Inky cap fungus</name>
    <name type="synonym">Hormographiella aspergillata</name>
    <dbReference type="NCBI Taxonomy" id="240176"/>
    <lineage>
        <taxon>Eukaryota</taxon>
        <taxon>Fungi</taxon>
        <taxon>Dikarya</taxon>
        <taxon>Basidiomycota</taxon>
        <taxon>Agaricomycotina</taxon>
        <taxon>Agaricomycetes</taxon>
        <taxon>Agaricomycetidae</taxon>
        <taxon>Agaricales</taxon>
        <taxon>Agaricineae</taxon>
        <taxon>Psathyrellaceae</taxon>
        <taxon>Coprinopsis</taxon>
    </lineage>
</organism>
<dbReference type="FunCoup" id="D6RJT1">
    <property type="interactions" value="657"/>
</dbReference>
<dbReference type="Pfam" id="PF01501">
    <property type="entry name" value="Glyco_transf_8"/>
    <property type="match status" value="1"/>
</dbReference>
<dbReference type="Proteomes" id="UP000001861">
    <property type="component" value="Unassembled WGS sequence"/>
</dbReference>
<reference evidence="1 2" key="1">
    <citation type="journal article" date="2010" name="Proc. Natl. Acad. Sci. U.S.A.">
        <title>Insights into evolution of multicellular fungi from the assembled chromosomes of the mushroom Coprinopsis cinerea (Coprinus cinereus).</title>
        <authorList>
            <person name="Stajich J.E."/>
            <person name="Wilke S.K."/>
            <person name="Ahren D."/>
            <person name="Au C.H."/>
            <person name="Birren B.W."/>
            <person name="Borodovsky M."/>
            <person name="Burns C."/>
            <person name="Canback B."/>
            <person name="Casselton L.A."/>
            <person name="Cheng C.K."/>
            <person name="Deng J."/>
            <person name="Dietrich F.S."/>
            <person name="Fargo D.C."/>
            <person name="Farman M.L."/>
            <person name="Gathman A.C."/>
            <person name="Goldberg J."/>
            <person name="Guigo R."/>
            <person name="Hoegger P.J."/>
            <person name="Hooker J.B."/>
            <person name="Huggins A."/>
            <person name="James T.Y."/>
            <person name="Kamada T."/>
            <person name="Kilaru S."/>
            <person name="Kodira C."/>
            <person name="Kues U."/>
            <person name="Kupfer D."/>
            <person name="Kwan H.S."/>
            <person name="Lomsadze A."/>
            <person name="Li W."/>
            <person name="Lilly W.W."/>
            <person name="Ma L.J."/>
            <person name="Mackey A.J."/>
            <person name="Manning G."/>
            <person name="Martin F."/>
            <person name="Muraguchi H."/>
            <person name="Natvig D.O."/>
            <person name="Palmerini H."/>
            <person name="Ramesh M.A."/>
            <person name="Rehmeyer C.J."/>
            <person name="Roe B.A."/>
            <person name="Shenoy N."/>
            <person name="Stanke M."/>
            <person name="Ter-Hovhannisyan V."/>
            <person name="Tunlid A."/>
            <person name="Velagapudi R."/>
            <person name="Vision T.J."/>
            <person name="Zeng Q."/>
            <person name="Zolan M.E."/>
            <person name="Pukkila P.J."/>
        </authorList>
    </citation>
    <scope>NUCLEOTIDE SEQUENCE [LARGE SCALE GENOMIC DNA]</scope>
    <source>
        <strain evidence="2">Okayama-7 / 130 / ATCC MYA-4618 / FGSC 9003</strain>
    </source>
</reference>
<dbReference type="GeneID" id="6013227"/>
<dbReference type="PANTHER" id="PTHR11183">
    <property type="entry name" value="GLYCOGENIN SUBFAMILY MEMBER"/>
    <property type="match status" value="1"/>
</dbReference>
<evidence type="ECO:0000313" key="2">
    <source>
        <dbReference type="Proteomes" id="UP000001861"/>
    </source>
</evidence>
<sequence>MSRQFAYATLLTKSKYLPGVLVLNHGLREVKSKYPLVVVAPATLPEEARNALKALNIPVREIDYLNPKEASTEELDERFADTWTKLRVFELFEYKRVVLLDCDMVVKKNMDDLFDALELLPGHIAAAHVCACNPRKIPSYPKDWIPENCAHTAVKSPTSPPPDVTPSSPRPYHLLNSGLVVLQPSKDTFQIILDHLFYAPAVPTYRFPDQDLLAAVFKGKWKTLPWYYNALRPLRNIHPAMWSDDEVRCVHYILADKPWQSRLMIHDKAFARVNQWWWDSYDAAHKILKESDPAIADFIETYVDYDKEWRP</sequence>
<dbReference type="HOGENOM" id="CLU_049943_0_0_1"/>
<dbReference type="CDD" id="cd02537">
    <property type="entry name" value="GT8_Glycogenin"/>
    <property type="match status" value="1"/>
</dbReference>
<dbReference type="KEGG" id="cci:CC1G_13664"/>
<dbReference type="GO" id="GO:0016757">
    <property type="term" value="F:glycosyltransferase activity"/>
    <property type="evidence" value="ECO:0007669"/>
    <property type="project" value="InterPro"/>
</dbReference>
<dbReference type="InParanoid" id="D6RJT1"/>
<dbReference type="SUPFAM" id="SSF53448">
    <property type="entry name" value="Nucleotide-diphospho-sugar transferases"/>
    <property type="match status" value="1"/>
</dbReference>
<keyword evidence="2" id="KW-1185">Reference proteome</keyword>
<gene>
    <name evidence="1" type="ORF">CC1G_13664</name>
</gene>
<dbReference type="eggNOG" id="KOG1950">
    <property type="taxonomic scope" value="Eukaryota"/>
</dbReference>
<dbReference type="RefSeq" id="XP_002912132.1">
    <property type="nucleotide sequence ID" value="XM_002912086.1"/>
</dbReference>
<protein>
    <submittedName>
        <fullName evidence="1">Glycosyl transferase</fullName>
    </submittedName>
</protein>